<dbReference type="GO" id="GO:0042147">
    <property type="term" value="P:retrograde transport, endosome to Golgi"/>
    <property type="evidence" value="ECO:0007669"/>
    <property type="project" value="TreeGrafter"/>
</dbReference>
<dbReference type="EMBL" id="GL376636">
    <property type="status" value="NOT_ANNOTATED_CDS"/>
    <property type="molecule type" value="Genomic_DNA"/>
</dbReference>
<dbReference type="Proteomes" id="UP000019132">
    <property type="component" value="Unassembled WGS sequence"/>
</dbReference>
<dbReference type="EnsemblProtists" id="PYU1_T000261">
    <property type="protein sequence ID" value="PYU1_T000261"/>
    <property type="gene ID" value="PYU1_G000261"/>
</dbReference>
<evidence type="ECO:0000259" key="3">
    <source>
        <dbReference type="PROSITE" id="PS50003"/>
    </source>
</evidence>
<dbReference type="GO" id="GO:0055037">
    <property type="term" value="C:recycling endosome"/>
    <property type="evidence" value="ECO:0007669"/>
    <property type="project" value="TreeGrafter"/>
</dbReference>
<evidence type="ECO:0000313" key="4">
    <source>
        <dbReference type="EnsemblProtists" id="PYU1_T000261"/>
    </source>
</evidence>
<dbReference type="VEuPathDB" id="FungiDB:PYU1_G000261"/>
<evidence type="ECO:0000256" key="1">
    <source>
        <dbReference type="ARBA" id="ARBA00022553"/>
    </source>
</evidence>
<organism evidence="4 5">
    <name type="scientific">Globisporangium ultimum (strain ATCC 200006 / CBS 805.95 / DAOM BR144)</name>
    <name type="common">Pythium ultimum</name>
    <dbReference type="NCBI Taxonomy" id="431595"/>
    <lineage>
        <taxon>Eukaryota</taxon>
        <taxon>Sar</taxon>
        <taxon>Stramenopiles</taxon>
        <taxon>Oomycota</taxon>
        <taxon>Peronosporomycetes</taxon>
        <taxon>Pythiales</taxon>
        <taxon>Pythiaceae</taxon>
        <taxon>Globisporangium</taxon>
    </lineage>
</organism>
<dbReference type="InterPro" id="IPR011993">
    <property type="entry name" value="PH-like_dom_sf"/>
</dbReference>
<feature type="region of interest" description="Disordered" evidence="2">
    <location>
        <begin position="1"/>
        <end position="28"/>
    </location>
</feature>
<dbReference type="GO" id="GO:0005769">
    <property type="term" value="C:early endosome"/>
    <property type="evidence" value="ECO:0007669"/>
    <property type="project" value="TreeGrafter"/>
</dbReference>
<keyword evidence="5" id="KW-1185">Reference proteome</keyword>
<dbReference type="CDD" id="cd00821">
    <property type="entry name" value="PH"/>
    <property type="match status" value="1"/>
</dbReference>
<dbReference type="PROSITE" id="PS50003">
    <property type="entry name" value="PH_DOMAIN"/>
    <property type="match status" value="2"/>
</dbReference>
<evidence type="ECO:0000313" key="5">
    <source>
        <dbReference type="Proteomes" id="UP000019132"/>
    </source>
</evidence>
<dbReference type="Pfam" id="PF00169">
    <property type="entry name" value="PH"/>
    <property type="match status" value="2"/>
</dbReference>
<keyword evidence="1" id="KW-0597">Phosphoprotein</keyword>
<name>K3W5M0_GLOUD</name>
<dbReference type="eggNOG" id="ENOG502RYSY">
    <property type="taxonomic scope" value="Eukaryota"/>
</dbReference>
<dbReference type="InParanoid" id="K3W5M0"/>
<dbReference type="PANTHER" id="PTHR22902">
    <property type="entry name" value="SESQUIPEDALIAN"/>
    <property type="match status" value="1"/>
</dbReference>
<dbReference type="GO" id="GO:0001881">
    <property type="term" value="P:receptor recycling"/>
    <property type="evidence" value="ECO:0007669"/>
    <property type="project" value="TreeGrafter"/>
</dbReference>
<dbReference type="GO" id="GO:0005802">
    <property type="term" value="C:trans-Golgi network"/>
    <property type="evidence" value="ECO:0007669"/>
    <property type="project" value="TreeGrafter"/>
</dbReference>
<dbReference type="SUPFAM" id="SSF50729">
    <property type="entry name" value="PH domain-like"/>
    <property type="match status" value="2"/>
</dbReference>
<feature type="compositionally biased region" description="Polar residues" evidence="2">
    <location>
        <begin position="9"/>
        <end position="26"/>
    </location>
</feature>
<dbReference type="AlphaFoldDB" id="K3W5M0"/>
<reference evidence="4" key="3">
    <citation type="submission" date="2015-02" db="UniProtKB">
        <authorList>
            <consortium name="EnsemblProtists"/>
        </authorList>
    </citation>
    <scope>IDENTIFICATION</scope>
    <source>
        <strain evidence="4">DAOM BR144</strain>
    </source>
</reference>
<accession>K3W5M0</accession>
<feature type="domain" description="PH" evidence="3">
    <location>
        <begin position="218"/>
        <end position="311"/>
    </location>
</feature>
<dbReference type="InterPro" id="IPR045188">
    <property type="entry name" value="Boi1/Boi2-like"/>
</dbReference>
<evidence type="ECO:0000256" key="2">
    <source>
        <dbReference type="SAM" id="MobiDB-lite"/>
    </source>
</evidence>
<dbReference type="OMA" id="KSGWMEK"/>
<dbReference type="PANTHER" id="PTHR22902:SF27">
    <property type="entry name" value="PLECKSTRIN HOMOLOGY DOMAIN-CONTAINING FAMILY A MEMBER 3"/>
    <property type="match status" value="1"/>
</dbReference>
<protein>
    <recommendedName>
        <fullName evidence="3">PH domain-containing protein</fullName>
    </recommendedName>
</protein>
<sequence length="322" mass="37076">MTLGRNERTNSTASTRDESSSYSSGTFEYHKTPSWASMSFAEPNRRLEPVESAAVAFEDQFSGWLWMRGTKFGRWRHRYFCLNGAVLSYFITFPSEEFLKQSATTASSSTASLSSPAASAAKKFQHLTHGSQPRGVVRIAHVDETDNRLGFKIYGTCGKKIDIRAHRIDERNDWLRVLKTPARRKSRSWSAGSVEEITMSLASFDSDLTCTIDRQSIPILKSGWLLKKSDVLKRWNRYFFVVQDKMISYYASEKPYEVPRRRGYIQNVQVVRSDQEHELQIRLTSNQLLHVRLSCEQDLEEWRETLLESMACRQTRSVSLTP</sequence>
<dbReference type="HOGENOM" id="CLU_864608_0_0_1"/>
<dbReference type="GO" id="GO:0005829">
    <property type="term" value="C:cytosol"/>
    <property type="evidence" value="ECO:0007669"/>
    <property type="project" value="GOC"/>
</dbReference>
<feature type="domain" description="PH" evidence="3">
    <location>
        <begin position="58"/>
        <end position="183"/>
    </location>
</feature>
<dbReference type="Gene3D" id="2.30.29.30">
    <property type="entry name" value="Pleckstrin-homology domain (PH domain)/Phosphotyrosine-binding domain (PTB)"/>
    <property type="match status" value="2"/>
</dbReference>
<dbReference type="SMART" id="SM00233">
    <property type="entry name" value="PH"/>
    <property type="match status" value="2"/>
</dbReference>
<dbReference type="InterPro" id="IPR001849">
    <property type="entry name" value="PH_domain"/>
</dbReference>
<proteinExistence type="predicted"/>
<dbReference type="GO" id="GO:0007032">
    <property type="term" value="P:endosome organization"/>
    <property type="evidence" value="ECO:0007669"/>
    <property type="project" value="TreeGrafter"/>
</dbReference>
<reference evidence="5" key="1">
    <citation type="journal article" date="2010" name="Genome Biol.">
        <title>Genome sequence of the necrotrophic plant pathogen Pythium ultimum reveals original pathogenicity mechanisms and effector repertoire.</title>
        <authorList>
            <person name="Levesque C.A."/>
            <person name="Brouwer H."/>
            <person name="Cano L."/>
            <person name="Hamilton J.P."/>
            <person name="Holt C."/>
            <person name="Huitema E."/>
            <person name="Raffaele S."/>
            <person name="Robideau G.P."/>
            <person name="Thines M."/>
            <person name="Win J."/>
            <person name="Zerillo M.M."/>
            <person name="Beakes G.W."/>
            <person name="Boore J.L."/>
            <person name="Busam D."/>
            <person name="Dumas B."/>
            <person name="Ferriera S."/>
            <person name="Fuerstenberg S.I."/>
            <person name="Gachon C.M."/>
            <person name="Gaulin E."/>
            <person name="Govers F."/>
            <person name="Grenville-Briggs L."/>
            <person name="Horner N."/>
            <person name="Hostetler J."/>
            <person name="Jiang R.H."/>
            <person name="Johnson J."/>
            <person name="Krajaejun T."/>
            <person name="Lin H."/>
            <person name="Meijer H.J."/>
            <person name="Moore B."/>
            <person name="Morris P."/>
            <person name="Phuntmart V."/>
            <person name="Puiu D."/>
            <person name="Shetty J."/>
            <person name="Stajich J.E."/>
            <person name="Tripathy S."/>
            <person name="Wawra S."/>
            <person name="van West P."/>
            <person name="Whitty B.R."/>
            <person name="Coutinho P.M."/>
            <person name="Henrissat B."/>
            <person name="Martin F."/>
            <person name="Thomas P.D."/>
            <person name="Tyler B.M."/>
            <person name="De Vries R.P."/>
            <person name="Kamoun S."/>
            <person name="Yandell M."/>
            <person name="Tisserat N."/>
            <person name="Buell C.R."/>
        </authorList>
    </citation>
    <scope>NUCLEOTIDE SEQUENCE</scope>
    <source>
        <strain evidence="5">DAOM:BR144</strain>
    </source>
</reference>
<reference evidence="5" key="2">
    <citation type="submission" date="2010-04" db="EMBL/GenBank/DDBJ databases">
        <authorList>
            <person name="Buell R."/>
            <person name="Hamilton J."/>
            <person name="Hostetler J."/>
        </authorList>
    </citation>
    <scope>NUCLEOTIDE SEQUENCE [LARGE SCALE GENOMIC DNA]</scope>
    <source>
        <strain evidence="5">DAOM:BR144</strain>
    </source>
</reference>